<evidence type="ECO:0000256" key="1">
    <source>
        <dbReference type="SAM" id="SignalP"/>
    </source>
</evidence>
<feature type="chain" id="PRO_5035286157" evidence="1">
    <location>
        <begin position="24"/>
        <end position="130"/>
    </location>
</feature>
<organism evidence="2 3">
    <name type="scientific">Pontibacterium sinense</name>
    <dbReference type="NCBI Taxonomy" id="2781979"/>
    <lineage>
        <taxon>Bacteria</taxon>
        <taxon>Pseudomonadati</taxon>
        <taxon>Pseudomonadota</taxon>
        <taxon>Gammaproteobacteria</taxon>
        <taxon>Oceanospirillales</taxon>
        <taxon>Oceanospirillaceae</taxon>
        <taxon>Pontibacterium</taxon>
    </lineage>
</organism>
<dbReference type="RefSeq" id="WP_228050597.1">
    <property type="nucleotide sequence ID" value="NZ_JADEYS010000001.1"/>
</dbReference>
<evidence type="ECO:0000313" key="3">
    <source>
        <dbReference type="Proteomes" id="UP000640333"/>
    </source>
</evidence>
<feature type="signal peptide" evidence="1">
    <location>
        <begin position="1"/>
        <end position="23"/>
    </location>
</feature>
<keyword evidence="1" id="KW-0732">Signal</keyword>
<gene>
    <name evidence="2" type="ORF">IOQ59_01910</name>
</gene>
<dbReference type="Proteomes" id="UP000640333">
    <property type="component" value="Unassembled WGS sequence"/>
</dbReference>
<protein>
    <submittedName>
        <fullName evidence="2">Uncharacterized protein</fullName>
    </submittedName>
</protein>
<reference evidence="2" key="1">
    <citation type="submission" date="2020-10" db="EMBL/GenBank/DDBJ databases">
        <title>Bacterium isolated from coastal waters sediment.</title>
        <authorList>
            <person name="Chen R.-J."/>
            <person name="Lu D.-C."/>
            <person name="Zhu K.-L."/>
            <person name="Du Z.-J."/>
        </authorList>
    </citation>
    <scope>NUCLEOTIDE SEQUENCE</scope>
    <source>
        <strain evidence="2">N1Y112</strain>
    </source>
</reference>
<evidence type="ECO:0000313" key="2">
    <source>
        <dbReference type="EMBL" id="MBE9396010.1"/>
    </source>
</evidence>
<keyword evidence="3" id="KW-1185">Reference proteome</keyword>
<accession>A0A8J7F6J2</accession>
<comment type="caution">
    <text evidence="2">The sequence shown here is derived from an EMBL/GenBank/DDBJ whole genome shotgun (WGS) entry which is preliminary data.</text>
</comment>
<proteinExistence type="predicted"/>
<dbReference type="EMBL" id="JADEYS010000001">
    <property type="protein sequence ID" value="MBE9396010.1"/>
    <property type="molecule type" value="Genomic_DNA"/>
</dbReference>
<sequence>MMSIRNSRWCLLLALVLSTSAAALGFYAGAERPAQMLSVQLVNDSSRLIERVEIKHGNSDTQELISILGLKPGDDRIIGLNHQPAMGFSLTVHYADGEHYEMCVGKYVPGWFLSEVISDEGLDEVSGRYR</sequence>
<dbReference type="AlphaFoldDB" id="A0A8J7F6J2"/>
<name>A0A8J7F6J2_9GAMM</name>